<dbReference type="InterPro" id="IPR005162">
    <property type="entry name" value="Retrotrans_gag_dom"/>
</dbReference>
<dbReference type="AlphaFoldDB" id="A0A2R6WVQ4"/>
<feature type="region of interest" description="Disordered" evidence="1">
    <location>
        <begin position="188"/>
        <end position="217"/>
    </location>
</feature>
<accession>A0A2R6WVQ4</accession>
<sequence>MLWGLMRPTFPVRLRMDDSYCEKDYTIEYANFNGSPSEDVEYFLRDFEAIAQYNEQVSDEDKLRTLPNLLKERALSWYTSLNADERGDWESLRAALVKKFRRNPHRLLTKLSRIKKKPDESIRKYSIKLTRLINQLQSVDEPYPERLKVWWYLKGLPTSICKYCLQAGNNSTLEAAISIAKTYEATAKTPRQELHGRGTERSDDADADADASSEISDLESCTSMGTFISSIAESVDLRSRNLAPRKIHSSPSRRKALVSSRESKTSIRTERPSKTVVKREAAKLCCKSNDRQEDVRLGTRLDRRSASIQDDIERLTRGLHGQIYLRR</sequence>
<evidence type="ECO:0000259" key="2">
    <source>
        <dbReference type="Pfam" id="PF03732"/>
    </source>
</evidence>
<evidence type="ECO:0000256" key="1">
    <source>
        <dbReference type="SAM" id="MobiDB-lite"/>
    </source>
</evidence>
<dbReference type="PANTHER" id="PTHR33223">
    <property type="entry name" value="CCHC-TYPE DOMAIN-CONTAINING PROTEIN"/>
    <property type="match status" value="1"/>
</dbReference>
<dbReference type="OMA" id="PTSICKY"/>
<feature type="region of interest" description="Disordered" evidence="1">
    <location>
        <begin position="242"/>
        <end position="273"/>
    </location>
</feature>
<reference evidence="4" key="1">
    <citation type="journal article" date="2017" name="Cell">
        <title>Insights into land plant evolution garnered from the Marchantia polymorpha genome.</title>
        <authorList>
            <person name="Bowman J.L."/>
            <person name="Kohchi T."/>
            <person name="Yamato K.T."/>
            <person name="Jenkins J."/>
            <person name="Shu S."/>
            <person name="Ishizaki K."/>
            <person name="Yamaoka S."/>
            <person name="Nishihama R."/>
            <person name="Nakamura Y."/>
            <person name="Berger F."/>
            <person name="Adam C."/>
            <person name="Aki S.S."/>
            <person name="Althoff F."/>
            <person name="Araki T."/>
            <person name="Arteaga-Vazquez M.A."/>
            <person name="Balasubrmanian S."/>
            <person name="Barry K."/>
            <person name="Bauer D."/>
            <person name="Boehm C.R."/>
            <person name="Briginshaw L."/>
            <person name="Caballero-Perez J."/>
            <person name="Catarino B."/>
            <person name="Chen F."/>
            <person name="Chiyoda S."/>
            <person name="Chovatia M."/>
            <person name="Davies K.M."/>
            <person name="Delmans M."/>
            <person name="Demura T."/>
            <person name="Dierschke T."/>
            <person name="Dolan L."/>
            <person name="Dorantes-Acosta A.E."/>
            <person name="Eklund D.M."/>
            <person name="Florent S.N."/>
            <person name="Flores-Sandoval E."/>
            <person name="Fujiyama A."/>
            <person name="Fukuzawa H."/>
            <person name="Galik B."/>
            <person name="Grimanelli D."/>
            <person name="Grimwood J."/>
            <person name="Grossniklaus U."/>
            <person name="Hamada T."/>
            <person name="Haseloff J."/>
            <person name="Hetherington A.J."/>
            <person name="Higo A."/>
            <person name="Hirakawa Y."/>
            <person name="Hundley H.N."/>
            <person name="Ikeda Y."/>
            <person name="Inoue K."/>
            <person name="Inoue S.I."/>
            <person name="Ishida S."/>
            <person name="Jia Q."/>
            <person name="Kakita M."/>
            <person name="Kanazawa T."/>
            <person name="Kawai Y."/>
            <person name="Kawashima T."/>
            <person name="Kennedy M."/>
            <person name="Kinose K."/>
            <person name="Kinoshita T."/>
            <person name="Kohara Y."/>
            <person name="Koide E."/>
            <person name="Komatsu K."/>
            <person name="Kopischke S."/>
            <person name="Kubo M."/>
            <person name="Kyozuka J."/>
            <person name="Lagercrantz U."/>
            <person name="Lin S.S."/>
            <person name="Lindquist E."/>
            <person name="Lipzen A.M."/>
            <person name="Lu C.W."/>
            <person name="De Luna E."/>
            <person name="Martienssen R.A."/>
            <person name="Minamino N."/>
            <person name="Mizutani M."/>
            <person name="Mizutani M."/>
            <person name="Mochizuki N."/>
            <person name="Monte I."/>
            <person name="Mosher R."/>
            <person name="Nagasaki H."/>
            <person name="Nakagami H."/>
            <person name="Naramoto S."/>
            <person name="Nishitani K."/>
            <person name="Ohtani M."/>
            <person name="Okamoto T."/>
            <person name="Okumura M."/>
            <person name="Phillips J."/>
            <person name="Pollak B."/>
            <person name="Reinders A."/>
            <person name="Rovekamp M."/>
            <person name="Sano R."/>
            <person name="Sawa S."/>
            <person name="Schmid M.W."/>
            <person name="Shirakawa M."/>
            <person name="Solano R."/>
            <person name="Spunde A."/>
            <person name="Suetsugu N."/>
            <person name="Sugano S."/>
            <person name="Sugiyama A."/>
            <person name="Sun R."/>
            <person name="Suzuki Y."/>
            <person name="Takenaka M."/>
            <person name="Takezawa D."/>
            <person name="Tomogane H."/>
            <person name="Tsuzuki M."/>
            <person name="Ueda T."/>
            <person name="Umeda M."/>
            <person name="Ward J.M."/>
            <person name="Watanabe Y."/>
            <person name="Yazaki K."/>
            <person name="Yokoyama R."/>
            <person name="Yoshitake Y."/>
            <person name="Yotsui I."/>
            <person name="Zachgo S."/>
            <person name="Schmutz J."/>
        </authorList>
    </citation>
    <scope>NUCLEOTIDE SEQUENCE [LARGE SCALE GENOMIC DNA]</scope>
    <source>
        <strain evidence="4">Tak-1</strain>
    </source>
</reference>
<organism evidence="3 4">
    <name type="scientific">Marchantia polymorpha</name>
    <name type="common">Common liverwort</name>
    <name type="synonym">Marchantia aquatica</name>
    <dbReference type="NCBI Taxonomy" id="3197"/>
    <lineage>
        <taxon>Eukaryota</taxon>
        <taxon>Viridiplantae</taxon>
        <taxon>Streptophyta</taxon>
        <taxon>Embryophyta</taxon>
        <taxon>Marchantiophyta</taxon>
        <taxon>Marchantiopsida</taxon>
        <taxon>Marchantiidae</taxon>
        <taxon>Marchantiales</taxon>
        <taxon>Marchantiaceae</taxon>
        <taxon>Marchantia</taxon>
    </lineage>
</organism>
<dbReference type="Gramene" id="Mp4g15710.1">
    <property type="protein sequence ID" value="Mp4g15710.1.cds1"/>
    <property type="gene ID" value="Mp4g15710"/>
</dbReference>
<evidence type="ECO:0000313" key="4">
    <source>
        <dbReference type="Proteomes" id="UP000244005"/>
    </source>
</evidence>
<protein>
    <recommendedName>
        <fullName evidence="2">Retrotransposon gag domain-containing protein</fullName>
    </recommendedName>
</protein>
<keyword evidence="4" id="KW-1185">Reference proteome</keyword>
<feature type="compositionally biased region" description="Basic residues" evidence="1">
    <location>
        <begin position="243"/>
        <end position="256"/>
    </location>
</feature>
<dbReference type="Pfam" id="PF03732">
    <property type="entry name" value="Retrotrans_gag"/>
    <property type="match status" value="1"/>
</dbReference>
<dbReference type="EMBL" id="KZ772726">
    <property type="protein sequence ID" value="PTQ37922.1"/>
    <property type="molecule type" value="Genomic_DNA"/>
</dbReference>
<dbReference type="Proteomes" id="UP000244005">
    <property type="component" value="Unassembled WGS sequence"/>
</dbReference>
<gene>
    <name evidence="3" type="ORF">MARPO_0054s0036</name>
</gene>
<name>A0A2R6WVQ4_MARPO</name>
<dbReference type="OrthoDB" id="8050739at2759"/>
<feature type="compositionally biased region" description="Basic and acidic residues" evidence="1">
    <location>
        <begin position="190"/>
        <end position="204"/>
    </location>
</feature>
<evidence type="ECO:0000313" key="3">
    <source>
        <dbReference type="EMBL" id="PTQ37922.1"/>
    </source>
</evidence>
<proteinExistence type="predicted"/>
<dbReference type="PANTHER" id="PTHR33223:SF6">
    <property type="entry name" value="CCHC-TYPE DOMAIN-CONTAINING PROTEIN"/>
    <property type="match status" value="1"/>
</dbReference>
<feature type="domain" description="Retrotransposon gag" evidence="2">
    <location>
        <begin position="68"/>
        <end position="141"/>
    </location>
</feature>
<feature type="compositionally biased region" description="Basic and acidic residues" evidence="1">
    <location>
        <begin position="261"/>
        <end position="273"/>
    </location>
</feature>